<feature type="disulfide bond" evidence="3">
    <location>
        <begin position="192"/>
        <end position="225"/>
    </location>
</feature>
<dbReference type="InterPro" id="IPR023346">
    <property type="entry name" value="Lysozyme-like_dom_sf"/>
</dbReference>
<dbReference type="GO" id="GO:0006032">
    <property type="term" value="P:chitin catabolic process"/>
    <property type="evidence" value="ECO:0007669"/>
    <property type="project" value="InterPro"/>
</dbReference>
<dbReference type="InterPro" id="IPR000726">
    <property type="entry name" value="Glyco_hydro_19_cat"/>
</dbReference>
<proteinExistence type="predicted"/>
<dbReference type="FunCoup" id="D8SX89">
    <property type="interactions" value="171"/>
</dbReference>
<feature type="signal peptide" evidence="4">
    <location>
        <begin position="1"/>
        <end position="22"/>
    </location>
</feature>
<dbReference type="Gene3D" id="1.10.530.10">
    <property type="match status" value="1"/>
</dbReference>
<dbReference type="PANTHER" id="PTHR22595">
    <property type="entry name" value="CHITINASE-RELATED"/>
    <property type="match status" value="1"/>
</dbReference>
<evidence type="ECO:0000259" key="5">
    <source>
        <dbReference type="Pfam" id="PF00182"/>
    </source>
</evidence>
<dbReference type="Gramene" id="EFJ11042">
    <property type="protein sequence ID" value="EFJ11042"/>
    <property type="gene ID" value="SELMODRAFT_426710"/>
</dbReference>
<dbReference type="GO" id="GO:0004568">
    <property type="term" value="F:chitinase activity"/>
    <property type="evidence" value="ECO:0000318"/>
    <property type="project" value="GO_Central"/>
</dbReference>
<feature type="domain" description="Glycoside hydrolase family 19 catalytic" evidence="5">
    <location>
        <begin position="41"/>
        <end position="225"/>
    </location>
</feature>
<dbReference type="InterPro" id="IPR016283">
    <property type="entry name" value="Glyco_hydro_19"/>
</dbReference>
<accession>D8SX89</accession>
<reference evidence="6 7" key="1">
    <citation type="journal article" date="2011" name="Science">
        <title>The Selaginella genome identifies genetic changes associated with the evolution of vascular plants.</title>
        <authorList>
            <person name="Banks J.A."/>
            <person name="Nishiyama T."/>
            <person name="Hasebe M."/>
            <person name="Bowman J.L."/>
            <person name="Gribskov M."/>
            <person name="dePamphilis C."/>
            <person name="Albert V.A."/>
            <person name="Aono N."/>
            <person name="Aoyama T."/>
            <person name="Ambrose B.A."/>
            <person name="Ashton N.W."/>
            <person name="Axtell M.J."/>
            <person name="Barker E."/>
            <person name="Barker M.S."/>
            <person name="Bennetzen J.L."/>
            <person name="Bonawitz N.D."/>
            <person name="Chapple C."/>
            <person name="Cheng C."/>
            <person name="Correa L.G."/>
            <person name="Dacre M."/>
            <person name="DeBarry J."/>
            <person name="Dreyer I."/>
            <person name="Elias M."/>
            <person name="Engstrom E.M."/>
            <person name="Estelle M."/>
            <person name="Feng L."/>
            <person name="Finet C."/>
            <person name="Floyd S.K."/>
            <person name="Frommer W.B."/>
            <person name="Fujita T."/>
            <person name="Gramzow L."/>
            <person name="Gutensohn M."/>
            <person name="Harholt J."/>
            <person name="Hattori M."/>
            <person name="Heyl A."/>
            <person name="Hirai T."/>
            <person name="Hiwatashi Y."/>
            <person name="Ishikawa M."/>
            <person name="Iwata M."/>
            <person name="Karol K.G."/>
            <person name="Koehler B."/>
            <person name="Kolukisaoglu U."/>
            <person name="Kubo M."/>
            <person name="Kurata T."/>
            <person name="Lalonde S."/>
            <person name="Li K."/>
            <person name="Li Y."/>
            <person name="Litt A."/>
            <person name="Lyons E."/>
            <person name="Manning G."/>
            <person name="Maruyama T."/>
            <person name="Michael T.P."/>
            <person name="Mikami K."/>
            <person name="Miyazaki S."/>
            <person name="Morinaga S."/>
            <person name="Murata T."/>
            <person name="Mueller-Roeber B."/>
            <person name="Nelson D.R."/>
            <person name="Obara M."/>
            <person name="Oguri Y."/>
            <person name="Olmstead R.G."/>
            <person name="Onodera N."/>
            <person name="Petersen B.L."/>
            <person name="Pils B."/>
            <person name="Prigge M."/>
            <person name="Rensing S.A."/>
            <person name="Riano-Pachon D.M."/>
            <person name="Roberts A.W."/>
            <person name="Sato Y."/>
            <person name="Scheller H.V."/>
            <person name="Schulz B."/>
            <person name="Schulz C."/>
            <person name="Shakirov E.V."/>
            <person name="Shibagaki N."/>
            <person name="Shinohara N."/>
            <person name="Shippen D.E."/>
            <person name="Soerensen I."/>
            <person name="Sotooka R."/>
            <person name="Sugimoto N."/>
            <person name="Sugita M."/>
            <person name="Sumikawa N."/>
            <person name="Tanurdzic M."/>
            <person name="Theissen G."/>
            <person name="Ulvskov P."/>
            <person name="Wakazuki S."/>
            <person name="Weng J.K."/>
            <person name="Willats W.W."/>
            <person name="Wipf D."/>
            <person name="Wolf P.G."/>
            <person name="Yang L."/>
            <person name="Zimmer A.D."/>
            <person name="Zhu Q."/>
            <person name="Mitros T."/>
            <person name="Hellsten U."/>
            <person name="Loque D."/>
            <person name="Otillar R."/>
            <person name="Salamov A."/>
            <person name="Schmutz J."/>
            <person name="Shapiro H."/>
            <person name="Lindquist E."/>
            <person name="Lucas S."/>
            <person name="Rokhsar D."/>
            <person name="Grigoriev I.V."/>
        </authorList>
    </citation>
    <scope>NUCLEOTIDE SEQUENCE [LARGE SCALE GENOMIC DNA]</scope>
</reference>
<evidence type="ECO:0000313" key="7">
    <source>
        <dbReference type="Proteomes" id="UP000001514"/>
    </source>
</evidence>
<dbReference type="PANTHER" id="PTHR22595:SF192">
    <property type="entry name" value="CHITIN-BINDING TYPE-1 DOMAIN-CONTAINING PROTEIN"/>
    <property type="match status" value="1"/>
</dbReference>
<dbReference type="GO" id="GO:0016998">
    <property type="term" value="P:cell wall macromolecule catabolic process"/>
    <property type="evidence" value="ECO:0007669"/>
    <property type="project" value="InterPro"/>
</dbReference>
<name>D8SX89_SELML</name>
<dbReference type="CDD" id="cd00325">
    <property type="entry name" value="chitinase_GH19"/>
    <property type="match status" value="1"/>
</dbReference>
<dbReference type="AlphaFoldDB" id="D8SX89"/>
<evidence type="ECO:0000256" key="3">
    <source>
        <dbReference type="PIRSR" id="PIRSR001060-2"/>
    </source>
</evidence>
<evidence type="ECO:0000313" key="6">
    <source>
        <dbReference type="EMBL" id="EFJ11042.1"/>
    </source>
</evidence>
<evidence type="ECO:0000256" key="4">
    <source>
        <dbReference type="SAM" id="SignalP"/>
    </source>
</evidence>
<dbReference type="KEGG" id="smo:SELMODRAFT_426710"/>
<feature type="active site" description="Proton donor" evidence="2">
    <location>
        <position position="84"/>
    </location>
</feature>
<dbReference type="eggNOG" id="KOG4742">
    <property type="taxonomic scope" value="Eukaryota"/>
</dbReference>
<dbReference type="Proteomes" id="UP000001514">
    <property type="component" value="Unassembled WGS sequence"/>
</dbReference>
<keyword evidence="1 3" id="KW-1015">Disulfide bond</keyword>
<keyword evidence="7" id="KW-1185">Reference proteome</keyword>
<dbReference type="HOGENOM" id="CLU_045506_4_1_1"/>
<evidence type="ECO:0000256" key="2">
    <source>
        <dbReference type="PIRSR" id="PIRSR001060-1"/>
    </source>
</evidence>
<dbReference type="OrthoDB" id="5985073at2759"/>
<feature type="chain" id="PRO_5003123122" description="Glycoside hydrolase family 19 catalytic domain-containing protein" evidence="4">
    <location>
        <begin position="23"/>
        <end position="226"/>
    </location>
</feature>
<dbReference type="Gene3D" id="3.30.20.10">
    <property type="entry name" value="Endochitinase, domain 2"/>
    <property type="match status" value="1"/>
</dbReference>
<feature type="disulfide bond" evidence="3">
    <location>
        <begin position="101"/>
        <end position="109"/>
    </location>
</feature>
<dbReference type="OMA" id="VTEYPCA"/>
<organism evidence="7">
    <name type="scientific">Selaginella moellendorffii</name>
    <name type="common">Spikemoss</name>
    <dbReference type="NCBI Taxonomy" id="88036"/>
    <lineage>
        <taxon>Eukaryota</taxon>
        <taxon>Viridiplantae</taxon>
        <taxon>Streptophyta</taxon>
        <taxon>Embryophyta</taxon>
        <taxon>Tracheophyta</taxon>
        <taxon>Lycopodiopsida</taxon>
        <taxon>Selaginellales</taxon>
        <taxon>Selaginellaceae</taxon>
        <taxon>Selaginella</taxon>
    </lineage>
</organism>
<gene>
    <name evidence="6" type="ORF">SELMODRAFT_426710</name>
</gene>
<dbReference type="EMBL" id="GL377650">
    <property type="protein sequence ID" value="EFJ11042.1"/>
    <property type="molecule type" value="Genomic_DNA"/>
</dbReference>
<dbReference type="GO" id="GO:0005975">
    <property type="term" value="P:carbohydrate metabolic process"/>
    <property type="evidence" value="ECO:0007669"/>
    <property type="project" value="InterPro"/>
</dbReference>
<dbReference type="Pfam" id="PF00182">
    <property type="entry name" value="Glyco_hydro_19"/>
    <property type="match status" value="1"/>
</dbReference>
<protein>
    <recommendedName>
        <fullName evidence="5">Glycoside hydrolase family 19 catalytic domain-containing protein</fullName>
    </recommendedName>
</protein>
<dbReference type="SUPFAM" id="SSF53955">
    <property type="entry name" value="Lysozyme-like"/>
    <property type="match status" value="1"/>
</dbReference>
<sequence>MAFAAIIVSFILCIGSPSPTLANPSSIVTESVFRQFFPSNVANPFYTYSDFIAAANGFPAFGSTGSLDVQRRELAAYFAHVKHETGTLQFIREINQNNVYCNTSGGVSCPAGTMAYYGRGPLQLTWNYNYDAAGRAFNMNLLQNPDQVAQNGLLAWRSSVWFWMQNSNCHTAITQNQGFGATIRAINGALECGRGSETEPAQSRITYYRDFCSQLGVSPGENLGCA</sequence>
<dbReference type="InParanoid" id="D8SX89"/>
<keyword evidence="4" id="KW-0732">Signal</keyword>
<dbReference type="PIRSF" id="PIRSF001060">
    <property type="entry name" value="Endochitinase"/>
    <property type="match status" value="1"/>
</dbReference>
<evidence type="ECO:0000256" key="1">
    <source>
        <dbReference type="ARBA" id="ARBA00023157"/>
    </source>
</evidence>